<evidence type="ECO:0000259" key="8">
    <source>
        <dbReference type="PROSITE" id="PS51384"/>
    </source>
</evidence>
<name>A0A8S1J535_9CHLO</name>
<dbReference type="SUPFAM" id="SSF52343">
    <property type="entry name" value="Ferredoxin reductase-like, C-terminal NADP-linked domain"/>
    <property type="match status" value="1"/>
</dbReference>
<evidence type="ECO:0000256" key="1">
    <source>
        <dbReference type="ARBA" id="ARBA00001974"/>
    </source>
</evidence>
<feature type="domain" description="FAD-binding FR-type" evidence="8">
    <location>
        <begin position="55"/>
        <end position="161"/>
    </location>
</feature>
<evidence type="ECO:0000256" key="5">
    <source>
        <dbReference type="ARBA" id="ARBA00023027"/>
    </source>
</evidence>
<dbReference type="InterPro" id="IPR017938">
    <property type="entry name" value="Riboflavin_synthase-like_b-brl"/>
</dbReference>
<dbReference type="EC" id="1.6.2.2" evidence="7"/>
<dbReference type="InterPro" id="IPR039261">
    <property type="entry name" value="FNR_nucleotide-bd"/>
</dbReference>
<dbReference type="InterPro" id="IPR008333">
    <property type="entry name" value="Cbr1-like_FAD-bd_dom"/>
</dbReference>
<dbReference type="EMBL" id="CAJHUC010001406">
    <property type="protein sequence ID" value="CAD7701012.1"/>
    <property type="molecule type" value="Genomic_DNA"/>
</dbReference>
<dbReference type="PANTHER" id="PTHR19370">
    <property type="entry name" value="NADH-CYTOCHROME B5 REDUCTASE"/>
    <property type="match status" value="1"/>
</dbReference>
<evidence type="ECO:0000256" key="4">
    <source>
        <dbReference type="ARBA" id="ARBA00023002"/>
    </source>
</evidence>
<dbReference type="GO" id="GO:0090524">
    <property type="term" value="F:cytochrome-b5 reductase activity, acting on NADH"/>
    <property type="evidence" value="ECO:0007669"/>
    <property type="project" value="UniProtKB-EC"/>
</dbReference>
<dbReference type="PRINTS" id="PR00406">
    <property type="entry name" value="CYTB5RDTASE"/>
</dbReference>
<evidence type="ECO:0000256" key="6">
    <source>
        <dbReference type="PIRSR" id="PIRSR601834-1"/>
    </source>
</evidence>
<dbReference type="Pfam" id="PF00970">
    <property type="entry name" value="FAD_binding_6"/>
    <property type="match status" value="1"/>
</dbReference>
<sequence length="307" mass="34062">MGENWALGRLGAYANIWEPRLSAQTTTLDAQSSAISLIPTASEMEARPPTGLDRRRWIKMEVVSVLEINDDVVGIQVSVPGGGKVELPVTSHIMIRGRDPQTSKNVVRSFTPIIPDQVECPGIMYLVIKCYADGRMSRYIRTLREGGEIEIKGPVRSLKYFKGKYQRIVLIGGGSGITPLWQVAEAIIKDPEDETRICLIYQNRFEKDILMRSELDEMAAQHPKKIRVLYMLSKPPEGWPGGKGRLDRAVLQSQLPPAELPGSVIMICGPPGMIDSLAGPMDEETRVRDGGLLHQMGFSGEQIHVFE</sequence>
<evidence type="ECO:0000256" key="7">
    <source>
        <dbReference type="RuleBase" id="RU361226"/>
    </source>
</evidence>
<keyword evidence="2 6" id="KW-0285">Flavoprotein</keyword>
<dbReference type="Pfam" id="PF00175">
    <property type="entry name" value="NAD_binding_1"/>
    <property type="match status" value="1"/>
</dbReference>
<feature type="binding site" evidence="6">
    <location>
        <position position="108"/>
    </location>
    <ligand>
        <name>FAD</name>
        <dbReference type="ChEBI" id="CHEBI:57692"/>
    </ligand>
</feature>
<evidence type="ECO:0000256" key="3">
    <source>
        <dbReference type="ARBA" id="ARBA00022827"/>
    </source>
</evidence>
<keyword evidence="3 6" id="KW-0274">FAD</keyword>
<comment type="cofactor">
    <cofactor evidence="1 6 7">
        <name>FAD</name>
        <dbReference type="ChEBI" id="CHEBI:57692"/>
    </cofactor>
</comment>
<evidence type="ECO:0000256" key="2">
    <source>
        <dbReference type="ARBA" id="ARBA00022630"/>
    </source>
</evidence>
<comment type="caution">
    <text evidence="9">The sequence shown here is derived from an EMBL/GenBank/DDBJ whole genome shotgun (WGS) entry which is preliminary data.</text>
</comment>
<feature type="binding site" evidence="6">
    <location>
        <position position="129"/>
    </location>
    <ligand>
        <name>FAD</name>
        <dbReference type="ChEBI" id="CHEBI:57692"/>
    </ligand>
</feature>
<feature type="binding site" evidence="6">
    <location>
        <position position="127"/>
    </location>
    <ligand>
        <name>FAD</name>
        <dbReference type="ChEBI" id="CHEBI:57692"/>
    </ligand>
</feature>
<dbReference type="Proteomes" id="UP000708148">
    <property type="component" value="Unassembled WGS sequence"/>
</dbReference>
<accession>A0A8S1J535</accession>
<keyword evidence="4 7" id="KW-0560">Oxidoreductase</keyword>
<feature type="binding site" evidence="6">
    <location>
        <position position="137"/>
    </location>
    <ligand>
        <name>FAD</name>
        <dbReference type="ChEBI" id="CHEBI:57692"/>
    </ligand>
</feature>
<comment type="similarity">
    <text evidence="7">Belongs to the flavoprotein pyridine nucleotide cytochrome reductase family.</text>
</comment>
<evidence type="ECO:0000313" key="9">
    <source>
        <dbReference type="EMBL" id="CAD7701012.1"/>
    </source>
</evidence>
<dbReference type="InterPro" id="IPR001834">
    <property type="entry name" value="CBR-like"/>
</dbReference>
<gene>
    <name evidence="9" type="ORF">OSTQU699_LOCUS6371</name>
</gene>
<proteinExistence type="inferred from homology"/>
<dbReference type="Gene3D" id="2.40.30.10">
    <property type="entry name" value="Translation factors"/>
    <property type="match status" value="1"/>
</dbReference>
<dbReference type="FunFam" id="3.40.50.80:FF:000009">
    <property type="entry name" value="NADH-cytochrome b5 reductase"/>
    <property type="match status" value="1"/>
</dbReference>
<comment type="catalytic activity">
    <reaction evidence="7">
        <text>2 Fe(III)-[cytochrome b5] + NADH = 2 Fe(II)-[cytochrome b5] + NAD(+) + H(+)</text>
        <dbReference type="Rhea" id="RHEA:46680"/>
        <dbReference type="Rhea" id="RHEA-COMP:10438"/>
        <dbReference type="Rhea" id="RHEA-COMP:10439"/>
        <dbReference type="ChEBI" id="CHEBI:15378"/>
        <dbReference type="ChEBI" id="CHEBI:29033"/>
        <dbReference type="ChEBI" id="CHEBI:29034"/>
        <dbReference type="ChEBI" id="CHEBI:57540"/>
        <dbReference type="ChEBI" id="CHEBI:57945"/>
        <dbReference type="EC" id="1.6.2.2"/>
    </reaction>
</comment>
<dbReference type="CDD" id="cd06183">
    <property type="entry name" value="cyt_b5_reduct_like"/>
    <property type="match status" value="1"/>
</dbReference>
<organism evidence="9 10">
    <name type="scientific">Ostreobium quekettii</name>
    <dbReference type="NCBI Taxonomy" id="121088"/>
    <lineage>
        <taxon>Eukaryota</taxon>
        <taxon>Viridiplantae</taxon>
        <taxon>Chlorophyta</taxon>
        <taxon>core chlorophytes</taxon>
        <taxon>Ulvophyceae</taxon>
        <taxon>TCBD clade</taxon>
        <taxon>Bryopsidales</taxon>
        <taxon>Ostreobineae</taxon>
        <taxon>Ostreobiaceae</taxon>
        <taxon>Ostreobium</taxon>
    </lineage>
</organism>
<evidence type="ECO:0000313" key="10">
    <source>
        <dbReference type="Proteomes" id="UP000708148"/>
    </source>
</evidence>
<dbReference type="PROSITE" id="PS51384">
    <property type="entry name" value="FAD_FR"/>
    <property type="match status" value="1"/>
</dbReference>
<feature type="binding site" evidence="6">
    <location>
        <position position="136"/>
    </location>
    <ligand>
        <name>FAD</name>
        <dbReference type="ChEBI" id="CHEBI:57692"/>
    </ligand>
</feature>
<keyword evidence="5 7" id="KW-0520">NAD</keyword>
<dbReference type="InterPro" id="IPR001433">
    <property type="entry name" value="OxRdtase_FAD/NAD-bd"/>
</dbReference>
<dbReference type="InterPro" id="IPR001709">
    <property type="entry name" value="Flavoprot_Pyr_Nucl_cyt_Rdtase"/>
</dbReference>
<keyword evidence="10" id="KW-1185">Reference proteome</keyword>
<dbReference type="OrthoDB" id="432685at2759"/>
<dbReference type="AlphaFoldDB" id="A0A8S1J535"/>
<feature type="binding site" evidence="6">
    <location>
        <position position="178"/>
    </location>
    <ligand>
        <name>FAD</name>
        <dbReference type="ChEBI" id="CHEBI:57692"/>
    </ligand>
</feature>
<protein>
    <recommendedName>
        <fullName evidence="7">NADH-cytochrome b5 reductase</fullName>
        <ecNumber evidence="7">1.6.2.2</ecNumber>
    </recommendedName>
</protein>
<reference evidence="9" key="1">
    <citation type="submission" date="2020-12" db="EMBL/GenBank/DDBJ databases">
        <authorList>
            <person name="Iha C."/>
        </authorList>
    </citation>
    <scope>NUCLEOTIDE SEQUENCE</scope>
</reference>
<dbReference type="InterPro" id="IPR017927">
    <property type="entry name" value="FAD-bd_FR_type"/>
</dbReference>
<dbReference type="SUPFAM" id="SSF63380">
    <property type="entry name" value="Riboflavin synthase domain-like"/>
    <property type="match status" value="1"/>
</dbReference>
<dbReference type="Gene3D" id="3.40.50.80">
    <property type="entry name" value="Nucleotide-binding domain of ferredoxin-NADP reductase (FNR) module"/>
    <property type="match status" value="1"/>
</dbReference>
<dbReference type="PRINTS" id="PR00371">
    <property type="entry name" value="FPNCR"/>
</dbReference>